<proteinExistence type="predicted"/>
<evidence type="ECO:0000313" key="3">
    <source>
        <dbReference type="Proteomes" id="UP000054977"/>
    </source>
</evidence>
<evidence type="ECO:0000256" key="1">
    <source>
        <dbReference type="SAM" id="MobiDB-lite"/>
    </source>
</evidence>
<name>A0A158H903_9BURK</name>
<comment type="caution">
    <text evidence="2">The sequence shown here is derived from an EMBL/GenBank/DDBJ whole genome shotgun (WGS) entry which is preliminary data.</text>
</comment>
<accession>A0A158H903</accession>
<reference evidence="2" key="1">
    <citation type="submission" date="2016-01" db="EMBL/GenBank/DDBJ databases">
        <authorList>
            <person name="Peeters C."/>
        </authorList>
    </citation>
    <scope>NUCLEOTIDE SEQUENCE [LARGE SCALE GENOMIC DNA]</scope>
    <source>
        <strain evidence="2">LMG 22934</strain>
    </source>
</reference>
<evidence type="ECO:0000313" key="2">
    <source>
        <dbReference type="EMBL" id="SAL40617.1"/>
    </source>
</evidence>
<dbReference type="EMBL" id="FCNW02000014">
    <property type="protein sequence ID" value="SAL40617.1"/>
    <property type="molecule type" value="Genomic_DNA"/>
</dbReference>
<dbReference type="STRING" id="326474.AWB65_03076"/>
<protein>
    <submittedName>
        <fullName evidence="2">Uncharacterized protein</fullName>
    </submittedName>
</protein>
<dbReference type="Proteomes" id="UP000054977">
    <property type="component" value="Unassembled WGS sequence"/>
</dbReference>
<organism evidence="2 3">
    <name type="scientific">Caballeronia humi</name>
    <dbReference type="NCBI Taxonomy" id="326474"/>
    <lineage>
        <taxon>Bacteria</taxon>
        <taxon>Pseudomonadati</taxon>
        <taxon>Pseudomonadota</taxon>
        <taxon>Betaproteobacteria</taxon>
        <taxon>Burkholderiales</taxon>
        <taxon>Burkholderiaceae</taxon>
        <taxon>Caballeronia</taxon>
    </lineage>
</organism>
<feature type="region of interest" description="Disordered" evidence="1">
    <location>
        <begin position="1"/>
        <end position="31"/>
    </location>
</feature>
<gene>
    <name evidence="2" type="ORF">AWB65_03076</name>
</gene>
<dbReference type="AlphaFoldDB" id="A0A158H903"/>
<keyword evidence="3" id="KW-1185">Reference proteome</keyword>
<sequence>MPSIDRLRPQAAPPRQAISLAARRLHLTPRV</sequence>